<feature type="modified residue" description="4-aspartylphosphate" evidence="9">
    <location>
        <position position="570"/>
    </location>
</feature>
<feature type="modified residue" description="Phosphohistidine" evidence="8">
    <location>
        <position position="703"/>
    </location>
</feature>
<dbReference type="InterPro" id="IPR036097">
    <property type="entry name" value="HisK_dim/P_sf"/>
</dbReference>
<dbReference type="PRINTS" id="PR00344">
    <property type="entry name" value="BCTRLSENSOR"/>
</dbReference>
<evidence type="ECO:0000259" key="12">
    <source>
        <dbReference type="PROSITE" id="PS50110"/>
    </source>
</evidence>
<comment type="caution">
    <text evidence="15">The sequence shown here is derived from an EMBL/GenBank/DDBJ whole genome shotgun (WGS) entry which is preliminary data.</text>
</comment>
<dbReference type="FunFam" id="3.30.565.10:FF:000010">
    <property type="entry name" value="Sensor histidine kinase RcsC"/>
    <property type="match status" value="1"/>
</dbReference>
<protein>
    <recommendedName>
        <fullName evidence="3">histidine kinase</fullName>
        <ecNumber evidence="3">2.7.13.3</ecNumber>
    </recommendedName>
</protein>
<dbReference type="InterPro" id="IPR036641">
    <property type="entry name" value="HPT_dom_sf"/>
</dbReference>
<proteinExistence type="predicted"/>
<dbReference type="CDD" id="cd17546">
    <property type="entry name" value="REC_hyHK_CKI1_RcsC-like"/>
    <property type="match status" value="1"/>
</dbReference>
<evidence type="ECO:0000259" key="11">
    <source>
        <dbReference type="PROSITE" id="PS50109"/>
    </source>
</evidence>
<dbReference type="Gene3D" id="1.10.287.130">
    <property type="match status" value="1"/>
</dbReference>
<dbReference type="PROSITE" id="PS50894">
    <property type="entry name" value="HPT"/>
    <property type="match status" value="1"/>
</dbReference>
<dbReference type="SUPFAM" id="SSF55874">
    <property type="entry name" value="ATPase domain of HSP90 chaperone/DNA topoisomerase II/histidine kinase"/>
    <property type="match status" value="1"/>
</dbReference>
<evidence type="ECO:0000256" key="4">
    <source>
        <dbReference type="ARBA" id="ARBA00022553"/>
    </source>
</evidence>
<dbReference type="PROSITE" id="PS50109">
    <property type="entry name" value="HIS_KIN"/>
    <property type="match status" value="1"/>
</dbReference>
<dbReference type="Pfam" id="PF01627">
    <property type="entry name" value="Hpt"/>
    <property type="match status" value="1"/>
</dbReference>
<evidence type="ECO:0000256" key="10">
    <source>
        <dbReference type="SAM" id="Phobius"/>
    </source>
</evidence>
<dbReference type="OrthoDB" id="6724607at2"/>
<dbReference type="InterPro" id="IPR003661">
    <property type="entry name" value="HisK_dim/P_dom"/>
</dbReference>
<dbReference type="Gene3D" id="3.30.565.10">
    <property type="entry name" value="Histidine kinase-like ATPase, C-terminal domain"/>
    <property type="match status" value="1"/>
</dbReference>
<dbReference type="AlphaFoldDB" id="A0A2P7RB80"/>
<dbReference type="Pfam" id="PF02518">
    <property type="entry name" value="HATPase_c"/>
    <property type="match status" value="1"/>
</dbReference>
<evidence type="ECO:0000256" key="6">
    <source>
        <dbReference type="ARBA" id="ARBA00022777"/>
    </source>
</evidence>
<name>A0A2P7RB80_9GAMM</name>
<dbReference type="InterPro" id="IPR036890">
    <property type="entry name" value="HATPase_C_sf"/>
</dbReference>
<evidence type="ECO:0000313" key="16">
    <source>
        <dbReference type="Proteomes" id="UP000240243"/>
    </source>
</evidence>
<keyword evidence="10" id="KW-0472">Membrane</keyword>
<dbReference type="SMART" id="SM00448">
    <property type="entry name" value="REC"/>
    <property type="match status" value="1"/>
</dbReference>
<dbReference type="GO" id="GO:0005524">
    <property type="term" value="F:ATP binding"/>
    <property type="evidence" value="ECO:0007669"/>
    <property type="project" value="UniProtKB-KW"/>
</dbReference>
<reference evidence="15 16" key="1">
    <citation type="submission" date="2018-03" db="EMBL/GenBank/DDBJ databases">
        <title>The draft genome of Zobellella sp. 59N8.</title>
        <authorList>
            <person name="Liu L."/>
            <person name="Li L."/>
            <person name="Zhang X."/>
            <person name="Liang L."/>
            <person name="Wang T."/>
        </authorList>
    </citation>
    <scope>NUCLEOTIDE SEQUENCE [LARGE SCALE GENOMIC DNA]</scope>
    <source>
        <strain evidence="15 16">59N8</strain>
    </source>
</reference>
<dbReference type="SUPFAM" id="SSF52172">
    <property type="entry name" value="CheY-like"/>
    <property type="match status" value="1"/>
</dbReference>
<evidence type="ECO:0000256" key="8">
    <source>
        <dbReference type="PROSITE-ProRule" id="PRU00110"/>
    </source>
</evidence>
<evidence type="ECO:0000259" key="13">
    <source>
        <dbReference type="PROSITE" id="PS50885"/>
    </source>
</evidence>
<dbReference type="InterPro" id="IPR003594">
    <property type="entry name" value="HATPase_dom"/>
</dbReference>
<feature type="transmembrane region" description="Helical" evidence="10">
    <location>
        <begin position="157"/>
        <end position="179"/>
    </location>
</feature>
<feature type="domain" description="HAMP" evidence="13">
    <location>
        <begin position="181"/>
        <end position="238"/>
    </location>
</feature>
<evidence type="ECO:0000256" key="9">
    <source>
        <dbReference type="PROSITE-ProRule" id="PRU00169"/>
    </source>
</evidence>
<dbReference type="InterPro" id="IPR005467">
    <property type="entry name" value="His_kinase_dom"/>
</dbReference>
<evidence type="ECO:0000256" key="5">
    <source>
        <dbReference type="ARBA" id="ARBA00022679"/>
    </source>
</evidence>
<dbReference type="SMART" id="SM00388">
    <property type="entry name" value="HisKA"/>
    <property type="match status" value="1"/>
</dbReference>
<keyword evidence="7" id="KW-0902">Two-component regulatory system</keyword>
<dbReference type="RefSeq" id="WP_106727854.1">
    <property type="nucleotide sequence ID" value="NZ_PXYG01000001.1"/>
</dbReference>
<dbReference type="Pfam" id="PF00072">
    <property type="entry name" value="Response_reg"/>
    <property type="match status" value="1"/>
</dbReference>
<dbReference type="PROSITE" id="PS50110">
    <property type="entry name" value="RESPONSE_REGULATORY"/>
    <property type="match status" value="1"/>
</dbReference>
<keyword evidence="6 15" id="KW-0418">Kinase</keyword>
<dbReference type="SUPFAM" id="SSF47226">
    <property type="entry name" value="Histidine-containing phosphotransfer domain, HPT domain"/>
    <property type="match status" value="1"/>
</dbReference>
<dbReference type="EMBL" id="PXYG01000001">
    <property type="protein sequence ID" value="PSJ47440.1"/>
    <property type="molecule type" value="Genomic_DNA"/>
</dbReference>
<dbReference type="InterPro" id="IPR008207">
    <property type="entry name" value="Sig_transdc_His_kin_Hpt_dom"/>
</dbReference>
<dbReference type="Pfam" id="PF00512">
    <property type="entry name" value="HisKA"/>
    <property type="match status" value="1"/>
</dbReference>
<dbReference type="Gene3D" id="1.20.120.160">
    <property type="entry name" value="HPT domain"/>
    <property type="match status" value="1"/>
</dbReference>
<dbReference type="GO" id="GO:0000155">
    <property type="term" value="F:phosphorelay sensor kinase activity"/>
    <property type="evidence" value="ECO:0007669"/>
    <property type="project" value="InterPro"/>
</dbReference>
<dbReference type="GO" id="GO:0005886">
    <property type="term" value="C:plasma membrane"/>
    <property type="evidence" value="ECO:0007669"/>
    <property type="project" value="UniProtKB-SubCell"/>
</dbReference>
<keyword evidence="16" id="KW-1185">Reference proteome</keyword>
<dbReference type="InterPro" id="IPR004358">
    <property type="entry name" value="Sig_transdc_His_kin-like_C"/>
</dbReference>
<dbReference type="Proteomes" id="UP000240243">
    <property type="component" value="Unassembled WGS sequence"/>
</dbReference>
<dbReference type="InterPro" id="IPR003660">
    <property type="entry name" value="HAMP_dom"/>
</dbReference>
<keyword evidence="4 9" id="KW-0597">Phosphoprotein</keyword>
<sequence length="763" mass="85271">MHNPLALLPRYRRRHPLGFRLFLLILGFSLVFSLISTAVQLALDYRQARQDMAARLSLIEQSYLEGLTQSLWDLNLPQARLQLKSMLDMPHMARLSVTADALAVPLVLARDQAGDSEPYRHVFELIYPSPVLGPQQVGKLELEFSQSSIRRQLTQNALSALLGHSLTVLAIALSLMLLFQRLVTRHLERMAHHVEQLGRGQWSQALQLNRRPRRQQDELDTLVRAINILRQSVEQDRQHREQRQSELQLDKARLEALVDKRTQRLRQAKDTAEAADRAKSQFIANMTHELRTPMNGILGTITLLRPVLADGPEQHRLDTLQQSAEHLLMLLNDVLDFAALEQGPLSEEAAPFVLHELLNSTLAMMQGYADAKGIRLRLENSAPPSTRLLGHANRLRQVLINLLSNAIKFTDEGGRVAVRVNRQDGHWQFSVEDNGIGIAPEQQSRVFQRFTQADESITRRYGGTGLGLAISARLVNAMGGRIRVESRPGRGSRFWFSLPLDNAGPAPVTASHTLPPLPSLSLLLVEDVAINQEIIGTLLEQQGHLVCLAESGEQALSLTAQQAFDLILMDMHLPGMDGLETRRHIQQQQQGLNRDTPVVALTASVTPQDISRYLAAGIKAVVAKPVQWPRLHQAMALGTGMALATDLPPELAHPLLQEHLRMLGRPRLQALLARFAEELPRQHAVLRRELADGDHLELAQLAHRLRGSAQLLGFDELATLLNEMESLAEDRQPISEEQKTRLDLLLTQTLAELAAVQARLVVD</sequence>
<comment type="catalytic activity">
    <reaction evidence="1">
        <text>ATP + protein L-histidine = ADP + protein N-phospho-L-histidine.</text>
        <dbReference type="EC" id="2.7.13.3"/>
    </reaction>
</comment>
<gene>
    <name evidence="15" type="ORF">C7H85_00975</name>
</gene>
<comment type="subcellular location">
    <subcellularLocation>
        <location evidence="2">Membrane</location>
    </subcellularLocation>
</comment>
<feature type="domain" description="HPt" evidence="14">
    <location>
        <begin position="664"/>
        <end position="759"/>
    </location>
</feature>
<dbReference type="EC" id="2.7.13.3" evidence="3"/>
<feature type="transmembrane region" description="Helical" evidence="10">
    <location>
        <begin position="21"/>
        <end position="43"/>
    </location>
</feature>
<dbReference type="PANTHER" id="PTHR45339">
    <property type="entry name" value="HYBRID SIGNAL TRANSDUCTION HISTIDINE KINASE J"/>
    <property type="match status" value="1"/>
</dbReference>
<evidence type="ECO:0000259" key="14">
    <source>
        <dbReference type="PROSITE" id="PS50894"/>
    </source>
</evidence>
<organism evidence="15 16">
    <name type="scientific">Zobellella endophytica</name>
    <dbReference type="NCBI Taxonomy" id="2116700"/>
    <lineage>
        <taxon>Bacteria</taxon>
        <taxon>Pseudomonadati</taxon>
        <taxon>Pseudomonadota</taxon>
        <taxon>Gammaproteobacteria</taxon>
        <taxon>Aeromonadales</taxon>
        <taxon>Aeromonadaceae</taxon>
        <taxon>Zobellella</taxon>
    </lineage>
</organism>
<accession>A0A2P7RB80</accession>
<dbReference type="CDD" id="cd00082">
    <property type="entry name" value="HisKA"/>
    <property type="match status" value="1"/>
</dbReference>
<feature type="domain" description="Response regulatory" evidence="12">
    <location>
        <begin position="521"/>
        <end position="639"/>
    </location>
</feature>
<dbReference type="InterPro" id="IPR011006">
    <property type="entry name" value="CheY-like_superfamily"/>
</dbReference>
<evidence type="ECO:0000256" key="1">
    <source>
        <dbReference type="ARBA" id="ARBA00000085"/>
    </source>
</evidence>
<dbReference type="PROSITE" id="PS50885">
    <property type="entry name" value="HAMP"/>
    <property type="match status" value="1"/>
</dbReference>
<dbReference type="Gene3D" id="3.40.50.2300">
    <property type="match status" value="1"/>
</dbReference>
<keyword evidence="5" id="KW-0808">Transferase</keyword>
<dbReference type="CDD" id="cd16922">
    <property type="entry name" value="HATPase_EvgS-ArcB-TorS-like"/>
    <property type="match status" value="1"/>
</dbReference>
<dbReference type="SUPFAM" id="SSF47384">
    <property type="entry name" value="Homodimeric domain of signal transducing histidine kinase"/>
    <property type="match status" value="1"/>
</dbReference>
<evidence type="ECO:0000256" key="2">
    <source>
        <dbReference type="ARBA" id="ARBA00004370"/>
    </source>
</evidence>
<evidence type="ECO:0000313" key="15">
    <source>
        <dbReference type="EMBL" id="PSJ47440.1"/>
    </source>
</evidence>
<feature type="domain" description="Histidine kinase" evidence="11">
    <location>
        <begin position="285"/>
        <end position="502"/>
    </location>
</feature>
<dbReference type="InterPro" id="IPR001789">
    <property type="entry name" value="Sig_transdc_resp-reg_receiver"/>
</dbReference>
<dbReference type="Gene3D" id="6.10.340.10">
    <property type="match status" value="1"/>
</dbReference>
<dbReference type="PANTHER" id="PTHR45339:SF5">
    <property type="entry name" value="HISTIDINE KINASE"/>
    <property type="match status" value="1"/>
</dbReference>
<keyword evidence="10" id="KW-1133">Transmembrane helix</keyword>
<evidence type="ECO:0000256" key="3">
    <source>
        <dbReference type="ARBA" id="ARBA00012438"/>
    </source>
</evidence>
<evidence type="ECO:0000256" key="7">
    <source>
        <dbReference type="ARBA" id="ARBA00023012"/>
    </source>
</evidence>
<dbReference type="SMART" id="SM00387">
    <property type="entry name" value="HATPase_c"/>
    <property type="match status" value="1"/>
</dbReference>
<keyword evidence="10" id="KW-0812">Transmembrane</keyword>